<reference evidence="1" key="1">
    <citation type="submission" date="2024-12" db="EMBL/GenBank/DDBJ databases">
        <title>Comparative genomics and development of molecular markers within Purpureocillium lilacinum and among Purpureocillium species.</title>
        <authorList>
            <person name="Yeh Z.-Y."/>
            <person name="Ni N.-T."/>
            <person name="Lo P.-H."/>
            <person name="Mushyakhwo K."/>
            <person name="Lin C.-F."/>
            <person name="Nai Y.-S."/>
        </authorList>
    </citation>
    <scope>NUCLEOTIDE SEQUENCE</scope>
    <source>
        <strain evidence="1">NCHU-NPUST-175</strain>
    </source>
</reference>
<dbReference type="Proteomes" id="UP001638806">
    <property type="component" value="Unassembled WGS sequence"/>
</dbReference>
<keyword evidence="2" id="KW-1185">Reference proteome</keyword>
<evidence type="ECO:0000313" key="2">
    <source>
        <dbReference type="Proteomes" id="UP001638806"/>
    </source>
</evidence>
<comment type="caution">
    <text evidence="1">The sequence shown here is derived from an EMBL/GenBank/DDBJ whole genome shotgun (WGS) entry which is preliminary data.</text>
</comment>
<name>A0ACC4D9G5_PURLI</name>
<dbReference type="EMBL" id="JBGNUJ010000012">
    <property type="protein sequence ID" value="KAL3952638.1"/>
    <property type="molecule type" value="Genomic_DNA"/>
</dbReference>
<protein>
    <submittedName>
        <fullName evidence="1">Uncharacterized protein</fullName>
    </submittedName>
</protein>
<sequence>MSKKIVLITGANTGIGFETAKALLKSSEPYHVFVGSRDATKGEQAAAALAKDIAQTTSTFETIQIDVTSDESINQAAGIVKAKFGRLDVLVNNAGAAFDSTFDADIAKFRDVFNKAYDVNVSGAQVTTAVFTPLLLAASAPRIVFLTSGMSTLQGNAETFFPPWAPNPAGGWPKTDLVATQSYKACKAALNMVFLTWHWILRDDGVKTFASVPASWRRTWVGGQSF</sequence>
<proteinExistence type="predicted"/>
<gene>
    <name evidence="1" type="ORF">ACCO45_012581</name>
</gene>
<evidence type="ECO:0000313" key="1">
    <source>
        <dbReference type="EMBL" id="KAL3952638.1"/>
    </source>
</evidence>
<accession>A0ACC4D9G5</accession>
<organism evidence="1 2">
    <name type="scientific">Purpureocillium lilacinum</name>
    <name type="common">Paecilomyces lilacinus</name>
    <dbReference type="NCBI Taxonomy" id="33203"/>
    <lineage>
        <taxon>Eukaryota</taxon>
        <taxon>Fungi</taxon>
        <taxon>Dikarya</taxon>
        <taxon>Ascomycota</taxon>
        <taxon>Pezizomycotina</taxon>
        <taxon>Sordariomycetes</taxon>
        <taxon>Hypocreomycetidae</taxon>
        <taxon>Hypocreales</taxon>
        <taxon>Ophiocordycipitaceae</taxon>
        <taxon>Purpureocillium</taxon>
    </lineage>
</organism>